<evidence type="ECO:0000259" key="9">
    <source>
        <dbReference type="PROSITE" id="PS50109"/>
    </source>
</evidence>
<keyword evidence="8" id="KW-0597">Phosphoprotein</keyword>
<feature type="domain" description="Response regulatory" evidence="10">
    <location>
        <begin position="234"/>
        <end position="350"/>
    </location>
</feature>
<feature type="modified residue" description="4-aspartylphosphate" evidence="8">
    <location>
        <position position="285"/>
    </location>
</feature>
<dbReference type="InterPro" id="IPR003594">
    <property type="entry name" value="HATPase_dom"/>
</dbReference>
<dbReference type="GO" id="GO:0004673">
    <property type="term" value="F:protein histidine kinase activity"/>
    <property type="evidence" value="ECO:0007669"/>
    <property type="project" value="UniProtKB-EC"/>
</dbReference>
<keyword evidence="3" id="KW-0808">Transferase</keyword>
<dbReference type="GO" id="GO:0005524">
    <property type="term" value="F:ATP binding"/>
    <property type="evidence" value="ECO:0007669"/>
    <property type="project" value="UniProtKB-KW"/>
</dbReference>
<dbReference type="KEGG" id="maes:Ga0123461_1117"/>
<evidence type="ECO:0000256" key="6">
    <source>
        <dbReference type="ARBA" id="ARBA00022840"/>
    </source>
</evidence>
<evidence type="ECO:0000256" key="4">
    <source>
        <dbReference type="ARBA" id="ARBA00022741"/>
    </source>
</evidence>
<evidence type="ECO:0000259" key="10">
    <source>
        <dbReference type="PROSITE" id="PS50110"/>
    </source>
</evidence>
<dbReference type="InterPro" id="IPR036890">
    <property type="entry name" value="HATPase_C_sf"/>
</dbReference>
<protein>
    <recommendedName>
        <fullName evidence="2">histidine kinase</fullName>
        <ecNumber evidence="2">2.7.13.3</ecNumber>
    </recommendedName>
</protein>
<dbReference type="EC" id="2.7.13.3" evidence="2"/>
<dbReference type="SMART" id="SM00448">
    <property type="entry name" value="REC"/>
    <property type="match status" value="1"/>
</dbReference>
<dbReference type="PROSITE" id="PS50109">
    <property type="entry name" value="HIS_KIN"/>
    <property type="match status" value="1"/>
</dbReference>
<evidence type="ECO:0000256" key="8">
    <source>
        <dbReference type="PROSITE-ProRule" id="PRU00169"/>
    </source>
</evidence>
<accession>A0A2K8L5M9</accession>
<dbReference type="SUPFAM" id="SSF52172">
    <property type="entry name" value="CheY-like"/>
    <property type="match status" value="1"/>
</dbReference>
<reference evidence="11 12" key="1">
    <citation type="submission" date="2016-12" db="EMBL/GenBank/DDBJ databases">
        <title>Isolation and genomic insights into novel planktonic Zetaproteobacteria from stratified waters of the Chesapeake Bay.</title>
        <authorList>
            <person name="McAllister S.M."/>
            <person name="Kato S."/>
            <person name="Chan C.S."/>
            <person name="Chiu B.K."/>
            <person name="Field E.K."/>
        </authorList>
    </citation>
    <scope>NUCLEOTIDE SEQUENCE [LARGE SCALE GENOMIC DNA]</scope>
    <source>
        <strain evidence="11 12">CP-5</strain>
    </source>
</reference>
<dbReference type="PANTHER" id="PTHR43065:SF46">
    <property type="entry name" value="C4-DICARBOXYLATE TRANSPORT SENSOR PROTEIN DCTB"/>
    <property type="match status" value="1"/>
</dbReference>
<dbReference type="InterPro" id="IPR005467">
    <property type="entry name" value="His_kinase_dom"/>
</dbReference>
<dbReference type="SMART" id="SM00387">
    <property type="entry name" value="HATPase_c"/>
    <property type="match status" value="1"/>
</dbReference>
<sequence length="352" mass="38465">MTGNLYLAKRKAAALPDVVSNLEVVETLSFRAAEIIKHLLVFARRDIVQKEPFGLVSYIKEITKLNRAAIPSSITFNQQFCEQELVINGDAPQLQQVLLNLLSNARDAVAMVEEPEIRLTVELFSADAAFSEQYPDQEAKAFAHLIVEDNGCGISNEARTHIFEPFFTTKKVGVGTGLGLAMAYGAIQQHDGMIEVDNNTGPGVSVHIYLPIVAEEASPIDEKPEPVAAGKGETILIADDDADVRSASKKVLESLGYKVLEAVDGIDAFDKFNENCEAISLIIMDIVMPRLSGVKVAERIRAAHPEVKIIFASGYDRDELNKGAMPPAEYIILSKPYPVEAVNSLIRELLDS</sequence>
<feature type="domain" description="Histidine kinase" evidence="9">
    <location>
        <begin position="31"/>
        <end position="214"/>
    </location>
</feature>
<dbReference type="RefSeq" id="WP_100277419.1">
    <property type="nucleotide sequence ID" value="NZ_CP018799.1"/>
</dbReference>
<dbReference type="PROSITE" id="PS50110">
    <property type="entry name" value="RESPONSE_REGULATORY"/>
    <property type="match status" value="1"/>
</dbReference>
<evidence type="ECO:0000256" key="5">
    <source>
        <dbReference type="ARBA" id="ARBA00022777"/>
    </source>
</evidence>
<evidence type="ECO:0000256" key="1">
    <source>
        <dbReference type="ARBA" id="ARBA00000085"/>
    </source>
</evidence>
<dbReference type="GO" id="GO:0000160">
    <property type="term" value="P:phosphorelay signal transduction system"/>
    <property type="evidence" value="ECO:0007669"/>
    <property type="project" value="UniProtKB-KW"/>
</dbReference>
<evidence type="ECO:0000256" key="2">
    <source>
        <dbReference type="ARBA" id="ARBA00012438"/>
    </source>
</evidence>
<dbReference type="AlphaFoldDB" id="A0A2K8L5M9"/>
<dbReference type="Pfam" id="PF02518">
    <property type="entry name" value="HATPase_c"/>
    <property type="match status" value="1"/>
</dbReference>
<organism evidence="11 12">
    <name type="scientific">Mariprofundus aestuarium</name>
    <dbReference type="NCBI Taxonomy" id="1921086"/>
    <lineage>
        <taxon>Bacteria</taxon>
        <taxon>Pseudomonadati</taxon>
        <taxon>Pseudomonadota</taxon>
        <taxon>Candidatius Mariprofundia</taxon>
        <taxon>Mariprofundales</taxon>
        <taxon>Mariprofundaceae</taxon>
        <taxon>Mariprofundus</taxon>
    </lineage>
</organism>
<dbReference type="Pfam" id="PF00072">
    <property type="entry name" value="Response_reg"/>
    <property type="match status" value="1"/>
</dbReference>
<gene>
    <name evidence="11" type="ORF">Ga0123461_1117</name>
</gene>
<dbReference type="InterPro" id="IPR011006">
    <property type="entry name" value="CheY-like_superfamily"/>
</dbReference>
<keyword evidence="6" id="KW-0067">ATP-binding</keyword>
<evidence type="ECO:0000256" key="7">
    <source>
        <dbReference type="ARBA" id="ARBA00023012"/>
    </source>
</evidence>
<keyword evidence="4" id="KW-0547">Nucleotide-binding</keyword>
<dbReference type="OrthoDB" id="1931120at2"/>
<proteinExistence type="predicted"/>
<dbReference type="EMBL" id="CP018799">
    <property type="protein sequence ID" value="ATX79536.1"/>
    <property type="molecule type" value="Genomic_DNA"/>
</dbReference>
<dbReference type="PANTHER" id="PTHR43065">
    <property type="entry name" value="SENSOR HISTIDINE KINASE"/>
    <property type="match status" value="1"/>
</dbReference>
<dbReference type="Gene3D" id="3.40.50.2300">
    <property type="match status" value="1"/>
</dbReference>
<dbReference type="Proteomes" id="UP000231701">
    <property type="component" value="Chromosome"/>
</dbReference>
<name>A0A2K8L5M9_MARES</name>
<comment type="catalytic activity">
    <reaction evidence="1">
        <text>ATP + protein L-histidine = ADP + protein N-phospho-L-histidine.</text>
        <dbReference type="EC" id="2.7.13.3"/>
    </reaction>
</comment>
<dbReference type="PRINTS" id="PR00344">
    <property type="entry name" value="BCTRLSENSOR"/>
</dbReference>
<keyword evidence="5 11" id="KW-0418">Kinase</keyword>
<keyword evidence="12" id="KW-1185">Reference proteome</keyword>
<evidence type="ECO:0000313" key="12">
    <source>
        <dbReference type="Proteomes" id="UP000231701"/>
    </source>
</evidence>
<dbReference type="InterPro" id="IPR004358">
    <property type="entry name" value="Sig_transdc_His_kin-like_C"/>
</dbReference>
<dbReference type="InterPro" id="IPR001789">
    <property type="entry name" value="Sig_transdc_resp-reg_receiver"/>
</dbReference>
<evidence type="ECO:0000313" key="11">
    <source>
        <dbReference type="EMBL" id="ATX79536.1"/>
    </source>
</evidence>
<dbReference type="Gene3D" id="3.30.565.10">
    <property type="entry name" value="Histidine kinase-like ATPase, C-terminal domain"/>
    <property type="match status" value="1"/>
</dbReference>
<dbReference type="SUPFAM" id="SSF55874">
    <property type="entry name" value="ATPase domain of HSP90 chaperone/DNA topoisomerase II/histidine kinase"/>
    <property type="match status" value="1"/>
</dbReference>
<evidence type="ECO:0000256" key="3">
    <source>
        <dbReference type="ARBA" id="ARBA00022679"/>
    </source>
</evidence>
<keyword evidence="7" id="KW-0902">Two-component regulatory system</keyword>